<reference evidence="1 2" key="1">
    <citation type="submission" date="2020-01" db="EMBL/GenBank/DDBJ databases">
        <authorList>
            <person name="Peng S.Y."/>
            <person name="Li J."/>
            <person name="Wang M."/>
            <person name="Wang L."/>
            <person name="Wang C.Q."/>
            <person name="Wang J.R."/>
        </authorList>
    </citation>
    <scope>NUCLEOTIDE SEQUENCE [LARGE SCALE GENOMIC DNA]</scope>
    <source>
        <strain evidence="1 2">XCT-34</strain>
    </source>
</reference>
<sequence length="397" mass="43626">MLDLFRRDPAPRAEGGLSLTSPELYALIVDALGQRTTQSGLTVTPAVALRNPAVLRSVSLISFAVGQLPLHLIRMADRTKHRDHPLFKILHRRPNPWQTAFEFRALMQQRALTQGSAYARVIRSRGAVVALVPLASVTPRQLDDWRLEYLVSNRNGSQSVLPQSEIFHVRFGLSADGITGLSLVQQAAEAIALAMQTERAAANLFRRGVMAGLVLEAPGAVTAEAFGRLKASLEEREGAENAYRTLILEEGMKLNAAPTTGRDAQALEQRAHQIEEIGRVFGVPRPLLGMNDTSWGSGIDVLGQMFVLYGLNPWFEAWEQAIARDLLTDAEADMLEAKFNAGGLLRGNMKDQAEFFARGLGSGGHHPWLEIDEVREFMDLPEARNLPPMPGQKEAAQ</sequence>
<name>A0ABW9ZJD1_9HYPH</name>
<proteinExistence type="predicted"/>
<keyword evidence="2" id="KW-1185">Reference proteome</keyword>
<organism evidence="1 2">
    <name type="scientific">Pannonibacter tanglangensis</name>
    <dbReference type="NCBI Taxonomy" id="2750084"/>
    <lineage>
        <taxon>Bacteria</taxon>
        <taxon>Pseudomonadati</taxon>
        <taxon>Pseudomonadota</taxon>
        <taxon>Alphaproteobacteria</taxon>
        <taxon>Hyphomicrobiales</taxon>
        <taxon>Stappiaceae</taxon>
        <taxon>Pannonibacter</taxon>
    </lineage>
</organism>
<dbReference type="RefSeq" id="WP_161676170.1">
    <property type="nucleotide sequence ID" value="NZ_JAABLP010000003.1"/>
</dbReference>
<dbReference type="Proteomes" id="UP000541347">
    <property type="component" value="Unassembled WGS sequence"/>
</dbReference>
<dbReference type="InterPro" id="IPR006944">
    <property type="entry name" value="Phage/GTA_portal"/>
</dbReference>
<dbReference type="Pfam" id="PF04860">
    <property type="entry name" value="Phage_portal"/>
    <property type="match status" value="1"/>
</dbReference>
<protein>
    <submittedName>
        <fullName evidence="1">Phage portal protein</fullName>
    </submittedName>
</protein>
<comment type="caution">
    <text evidence="1">The sequence shown here is derived from an EMBL/GenBank/DDBJ whole genome shotgun (WGS) entry which is preliminary data.</text>
</comment>
<gene>
    <name evidence="1" type="ORF">GWI71_10720</name>
</gene>
<dbReference type="InterPro" id="IPR006427">
    <property type="entry name" value="Portal_HK97"/>
</dbReference>
<accession>A0ABW9ZJD1</accession>
<dbReference type="NCBIfam" id="TIGR01537">
    <property type="entry name" value="portal_HK97"/>
    <property type="match status" value="1"/>
</dbReference>
<dbReference type="EMBL" id="JAABLP010000003">
    <property type="protein sequence ID" value="NBN64153.1"/>
    <property type="molecule type" value="Genomic_DNA"/>
</dbReference>
<evidence type="ECO:0000313" key="1">
    <source>
        <dbReference type="EMBL" id="NBN64153.1"/>
    </source>
</evidence>
<evidence type="ECO:0000313" key="2">
    <source>
        <dbReference type="Proteomes" id="UP000541347"/>
    </source>
</evidence>